<keyword evidence="3" id="KW-1185">Reference proteome</keyword>
<sequence>MSSPEVVDIPEVEETTSAIVSLTLHEEQSPPAADGEQDLFPDDCNRYLPGTGWHAAKPFKMIATELFLLENWDEKSEDSPDAQREKLFKEWIEIGVDGRWPYYQAVRSGDYVPATEHQNATILDACRTLQERLAAQLLQTGGDGAQAIYLRTWYGAGKNPIENDEIEAEHITNSMGLTNGYVDEPNEFVLDDPERYAYGRDWTQVLYVLPEILETYSACLEPECLRYRIARKQKNALKEVEKIEAGIAARDKSKSEEEEEEEDDDDDDDDNSRKGDDERIEDVKERIHNVYVRGMVWVQDRVSARNGKLLFAWLDDKGRVIREVRIPFGSAISLSYSFRWREDRDYSWWLDATICETYSYGKWPEETGDVAENKKENWESWTGHGCCYWSDEEDEE</sequence>
<evidence type="ECO:0000313" key="3">
    <source>
        <dbReference type="Proteomes" id="UP000800041"/>
    </source>
</evidence>
<dbReference type="Proteomes" id="UP000800041">
    <property type="component" value="Unassembled WGS sequence"/>
</dbReference>
<accession>A0A6G1HGN8</accession>
<name>A0A6G1HGN8_9PEZI</name>
<dbReference type="OrthoDB" id="4364812at2759"/>
<feature type="compositionally biased region" description="Acidic residues" evidence="1">
    <location>
        <begin position="256"/>
        <end position="270"/>
    </location>
</feature>
<proteinExistence type="predicted"/>
<reference evidence="2" key="1">
    <citation type="journal article" date="2020" name="Stud. Mycol.">
        <title>101 Dothideomycetes genomes: a test case for predicting lifestyles and emergence of pathogens.</title>
        <authorList>
            <person name="Haridas S."/>
            <person name="Albert R."/>
            <person name="Binder M."/>
            <person name="Bloem J."/>
            <person name="Labutti K."/>
            <person name="Salamov A."/>
            <person name="Andreopoulos B."/>
            <person name="Baker S."/>
            <person name="Barry K."/>
            <person name="Bills G."/>
            <person name="Bluhm B."/>
            <person name="Cannon C."/>
            <person name="Castanera R."/>
            <person name="Culley D."/>
            <person name="Daum C."/>
            <person name="Ezra D."/>
            <person name="Gonzalez J."/>
            <person name="Henrissat B."/>
            <person name="Kuo A."/>
            <person name="Liang C."/>
            <person name="Lipzen A."/>
            <person name="Lutzoni F."/>
            <person name="Magnuson J."/>
            <person name="Mondo S."/>
            <person name="Nolan M."/>
            <person name="Ohm R."/>
            <person name="Pangilinan J."/>
            <person name="Park H.-J."/>
            <person name="Ramirez L."/>
            <person name="Alfaro M."/>
            <person name="Sun H."/>
            <person name="Tritt A."/>
            <person name="Yoshinaga Y."/>
            <person name="Zwiers L.-H."/>
            <person name="Turgeon B."/>
            <person name="Goodwin S."/>
            <person name="Spatafora J."/>
            <person name="Crous P."/>
            <person name="Grigoriev I."/>
        </authorList>
    </citation>
    <scope>NUCLEOTIDE SEQUENCE</scope>
    <source>
        <strain evidence="2">CBS 113979</strain>
    </source>
</reference>
<evidence type="ECO:0000313" key="2">
    <source>
        <dbReference type="EMBL" id="KAF1992254.1"/>
    </source>
</evidence>
<feature type="region of interest" description="Disordered" evidence="1">
    <location>
        <begin position="248"/>
        <end position="279"/>
    </location>
</feature>
<dbReference type="AlphaFoldDB" id="A0A6G1HGN8"/>
<evidence type="ECO:0000256" key="1">
    <source>
        <dbReference type="SAM" id="MobiDB-lite"/>
    </source>
</evidence>
<dbReference type="EMBL" id="ML977137">
    <property type="protein sequence ID" value="KAF1992254.1"/>
    <property type="molecule type" value="Genomic_DNA"/>
</dbReference>
<organism evidence="2 3">
    <name type="scientific">Aulographum hederae CBS 113979</name>
    <dbReference type="NCBI Taxonomy" id="1176131"/>
    <lineage>
        <taxon>Eukaryota</taxon>
        <taxon>Fungi</taxon>
        <taxon>Dikarya</taxon>
        <taxon>Ascomycota</taxon>
        <taxon>Pezizomycotina</taxon>
        <taxon>Dothideomycetes</taxon>
        <taxon>Pleosporomycetidae</taxon>
        <taxon>Aulographales</taxon>
        <taxon>Aulographaceae</taxon>
    </lineage>
</organism>
<protein>
    <submittedName>
        <fullName evidence="2">Uncharacterized protein</fullName>
    </submittedName>
</protein>
<gene>
    <name evidence="2" type="ORF">K402DRAFT_458691</name>
</gene>